<proteinExistence type="predicted"/>
<keyword evidence="1" id="KW-0812">Transmembrane</keyword>
<dbReference type="RefSeq" id="WP_209683131.1">
    <property type="nucleotide sequence ID" value="NZ_JAGIOI010000001.1"/>
</dbReference>
<name>A0ABS4Z178_9MICC</name>
<feature type="transmembrane region" description="Helical" evidence="1">
    <location>
        <begin position="78"/>
        <end position="98"/>
    </location>
</feature>
<keyword evidence="2" id="KW-0732">Signal</keyword>
<dbReference type="EMBL" id="JAGIOI010000001">
    <property type="protein sequence ID" value="MBP2414775.1"/>
    <property type="molecule type" value="Genomic_DNA"/>
</dbReference>
<protein>
    <submittedName>
        <fullName evidence="3">Uncharacterized protein</fullName>
    </submittedName>
</protein>
<feature type="transmembrane region" description="Helical" evidence="1">
    <location>
        <begin position="104"/>
        <end position="128"/>
    </location>
</feature>
<evidence type="ECO:0000256" key="1">
    <source>
        <dbReference type="SAM" id="Phobius"/>
    </source>
</evidence>
<keyword evidence="1" id="KW-0472">Membrane</keyword>
<evidence type="ECO:0000313" key="3">
    <source>
        <dbReference type="EMBL" id="MBP2414775.1"/>
    </source>
</evidence>
<dbReference type="Proteomes" id="UP000711614">
    <property type="component" value="Unassembled WGS sequence"/>
</dbReference>
<evidence type="ECO:0000313" key="4">
    <source>
        <dbReference type="Proteomes" id="UP000711614"/>
    </source>
</evidence>
<comment type="caution">
    <text evidence="3">The sequence shown here is derived from an EMBL/GenBank/DDBJ whole genome shotgun (WGS) entry which is preliminary data.</text>
</comment>
<feature type="signal peptide" evidence="2">
    <location>
        <begin position="1"/>
        <end position="24"/>
    </location>
</feature>
<evidence type="ECO:0000256" key="2">
    <source>
        <dbReference type="SAM" id="SignalP"/>
    </source>
</evidence>
<reference evidence="3 4" key="1">
    <citation type="submission" date="2021-03" db="EMBL/GenBank/DDBJ databases">
        <title>Sequencing the genomes of 1000 actinobacteria strains.</title>
        <authorList>
            <person name="Klenk H.-P."/>
        </authorList>
    </citation>
    <scope>NUCLEOTIDE SEQUENCE [LARGE SCALE GENOMIC DNA]</scope>
    <source>
        <strain evidence="3 4">DSM 16005</strain>
    </source>
</reference>
<gene>
    <name evidence="3" type="ORF">JOF48_003574</name>
</gene>
<sequence length="195" mass="20377">MKLPRRTVVALSAMVVLVVAQAAADPTGLLALVGWSGAALRFDLGLWPLAPYLIFVPVLLAMTWWTTARAGMRFWTHTAGLVLAVLLAQAAAAFAMSWDLSVAGWSAGFVAAKAVPAALIVAAAARIFGGSRTRVRQGAGNPWLPAVVLALSAPVLAGQLWRGAAYAPAFPWPATTAASCPSWGLCCSCFCLRCR</sequence>
<feature type="chain" id="PRO_5045992804" evidence="2">
    <location>
        <begin position="25"/>
        <end position="195"/>
    </location>
</feature>
<keyword evidence="4" id="KW-1185">Reference proteome</keyword>
<accession>A0ABS4Z178</accession>
<feature type="transmembrane region" description="Helical" evidence="1">
    <location>
        <begin position="46"/>
        <end position="66"/>
    </location>
</feature>
<keyword evidence="1" id="KW-1133">Transmembrane helix</keyword>
<organism evidence="3 4">
    <name type="scientific">Arthrobacter stackebrandtii</name>
    <dbReference type="NCBI Taxonomy" id="272161"/>
    <lineage>
        <taxon>Bacteria</taxon>
        <taxon>Bacillati</taxon>
        <taxon>Actinomycetota</taxon>
        <taxon>Actinomycetes</taxon>
        <taxon>Micrococcales</taxon>
        <taxon>Micrococcaceae</taxon>
        <taxon>Arthrobacter</taxon>
    </lineage>
</organism>